<protein>
    <submittedName>
        <fullName evidence="4">TetR/AcrR family transcriptional regulator</fullName>
    </submittedName>
</protein>
<dbReference type="Pfam" id="PF00440">
    <property type="entry name" value="TetR_N"/>
    <property type="match status" value="1"/>
</dbReference>
<feature type="DNA-binding region" description="H-T-H motif" evidence="2">
    <location>
        <begin position="48"/>
        <end position="67"/>
    </location>
</feature>
<dbReference type="PROSITE" id="PS50977">
    <property type="entry name" value="HTH_TETR_2"/>
    <property type="match status" value="1"/>
</dbReference>
<name>A0ABS1MA52_9NOCA</name>
<sequence>MQTGQPPSDAEPRIWGGTTLTERREARRAALLDAALDLIGDSGAGAVTMRAVCRKANLTDRYFYESFSSRDELLDVLYRQIADEFLEPMTAFAVGDDPTRDRALSEALVAKVLEDPRKSRLFLVEPYSSTGLGQTTIAVMPAFTRLIQDHLFSHIDDPVRRRVAAVTMASGNAGMFSAWLNGTLRATRDQIVDHLVETIAAYRSMYRG</sequence>
<comment type="caution">
    <text evidence="4">The sequence shown here is derived from an EMBL/GenBank/DDBJ whole genome shotgun (WGS) entry which is preliminary data.</text>
</comment>
<dbReference type="InterPro" id="IPR050624">
    <property type="entry name" value="HTH-type_Tx_Regulator"/>
</dbReference>
<dbReference type="SUPFAM" id="SSF46689">
    <property type="entry name" value="Homeodomain-like"/>
    <property type="match status" value="1"/>
</dbReference>
<keyword evidence="1 2" id="KW-0238">DNA-binding</keyword>
<reference evidence="4 5" key="1">
    <citation type="submission" date="2021-01" db="EMBL/GenBank/DDBJ databases">
        <title>WGS of actinomycetes isolated from Thailand.</title>
        <authorList>
            <person name="Thawai C."/>
        </authorList>
    </citation>
    <scope>NUCLEOTIDE SEQUENCE [LARGE SCALE GENOMIC DNA]</scope>
    <source>
        <strain evidence="4 5">LPG 2</strain>
    </source>
</reference>
<accession>A0ABS1MA52</accession>
<evidence type="ECO:0000256" key="2">
    <source>
        <dbReference type="PROSITE-ProRule" id="PRU00335"/>
    </source>
</evidence>
<dbReference type="InterPro" id="IPR009057">
    <property type="entry name" value="Homeodomain-like_sf"/>
</dbReference>
<dbReference type="InterPro" id="IPR001647">
    <property type="entry name" value="HTH_TetR"/>
</dbReference>
<dbReference type="PANTHER" id="PTHR43479">
    <property type="entry name" value="ACREF/ENVCD OPERON REPRESSOR-RELATED"/>
    <property type="match status" value="1"/>
</dbReference>
<dbReference type="Gene3D" id="1.10.357.10">
    <property type="entry name" value="Tetracycline Repressor, domain 2"/>
    <property type="match status" value="1"/>
</dbReference>
<organism evidence="4 5">
    <name type="scientific">Nocardia acididurans</name>
    <dbReference type="NCBI Taxonomy" id="2802282"/>
    <lineage>
        <taxon>Bacteria</taxon>
        <taxon>Bacillati</taxon>
        <taxon>Actinomycetota</taxon>
        <taxon>Actinomycetes</taxon>
        <taxon>Mycobacteriales</taxon>
        <taxon>Nocardiaceae</taxon>
        <taxon>Nocardia</taxon>
    </lineage>
</organism>
<dbReference type="PANTHER" id="PTHR43479:SF11">
    <property type="entry name" value="ACREF_ENVCD OPERON REPRESSOR-RELATED"/>
    <property type="match status" value="1"/>
</dbReference>
<keyword evidence="5" id="KW-1185">Reference proteome</keyword>
<proteinExistence type="predicted"/>
<evidence type="ECO:0000313" key="4">
    <source>
        <dbReference type="EMBL" id="MBL1077119.1"/>
    </source>
</evidence>
<gene>
    <name evidence="4" type="ORF">JK358_22225</name>
</gene>
<dbReference type="EMBL" id="JAERRJ010000008">
    <property type="protein sequence ID" value="MBL1077119.1"/>
    <property type="molecule type" value="Genomic_DNA"/>
</dbReference>
<feature type="domain" description="HTH tetR-type" evidence="3">
    <location>
        <begin position="25"/>
        <end position="85"/>
    </location>
</feature>
<dbReference type="Proteomes" id="UP000602198">
    <property type="component" value="Unassembled WGS sequence"/>
</dbReference>
<evidence type="ECO:0000313" key="5">
    <source>
        <dbReference type="Proteomes" id="UP000602198"/>
    </source>
</evidence>
<dbReference type="RefSeq" id="WP_201949783.1">
    <property type="nucleotide sequence ID" value="NZ_JAERRJ010000008.1"/>
</dbReference>
<evidence type="ECO:0000259" key="3">
    <source>
        <dbReference type="PROSITE" id="PS50977"/>
    </source>
</evidence>
<evidence type="ECO:0000256" key="1">
    <source>
        <dbReference type="ARBA" id="ARBA00023125"/>
    </source>
</evidence>